<feature type="transmembrane region" description="Helical" evidence="5">
    <location>
        <begin position="167"/>
        <end position="186"/>
    </location>
</feature>
<name>A0A7M1QUD7_9ACTO</name>
<feature type="transmembrane region" description="Helical" evidence="5">
    <location>
        <begin position="332"/>
        <end position="355"/>
    </location>
</feature>
<dbReference type="InterPro" id="IPR020846">
    <property type="entry name" value="MFS_dom"/>
</dbReference>
<accession>A0A7M1QUD7</accession>
<organism evidence="7 8">
    <name type="scientific">Trueperella pecoris</name>
    <dbReference type="NCBI Taxonomy" id="2733571"/>
    <lineage>
        <taxon>Bacteria</taxon>
        <taxon>Bacillati</taxon>
        <taxon>Actinomycetota</taxon>
        <taxon>Actinomycetes</taxon>
        <taxon>Actinomycetales</taxon>
        <taxon>Actinomycetaceae</taxon>
        <taxon>Trueperella</taxon>
    </lineage>
</organism>
<dbReference type="InterPro" id="IPR011701">
    <property type="entry name" value="MFS"/>
</dbReference>
<comment type="subcellular location">
    <subcellularLocation>
        <location evidence="1">Cell membrane</location>
        <topology evidence="1">Multi-pass membrane protein</topology>
    </subcellularLocation>
</comment>
<evidence type="ECO:0000256" key="1">
    <source>
        <dbReference type="ARBA" id="ARBA00004651"/>
    </source>
</evidence>
<dbReference type="GO" id="GO:0022857">
    <property type="term" value="F:transmembrane transporter activity"/>
    <property type="evidence" value="ECO:0007669"/>
    <property type="project" value="InterPro"/>
</dbReference>
<feature type="transmembrane region" description="Helical" evidence="5">
    <location>
        <begin position="214"/>
        <end position="237"/>
    </location>
</feature>
<feature type="transmembrane region" description="Helical" evidence="5">
    <location>
        <begin position="41"/>
        <end position="62"/>
    </location>
</feature>
<dbReference type="CDD" id="cd06174">
    <property type="entry name" value="MFS"/>
    <property type="match status" value="1"/>
</dbReference>
<dbReference type="Proteomes" id="UP000595053">
    <property type="component" value="Chromosome"/>
</dbReference>
<reference evidence="7 8" key="1">
    <citation type="submission" date="2020-10" db="EMBL/GenBank/DDBJ databases">
        <title>Trueperella pecoris sp. nov. isolated from bovine and porcine specimens.</title>
        <authorList>
            <person name="Schoenecker L."/>
            <person name="Schnydrig P."/>
            <person name="Brodard I."/>
            <person name="Thomann A."/>
            <person name="Hemphill A."/>
            <person name="Rodriguez-Campos S."/>
            <person name="Perreten V."/>
            <person name="Jores J."/>
            <person name="Kittl S."/>
        </authorList>
    </citation>
    <scope>NUCLEOTIDE SEQUENCE [LARGE SCALE GENOMIC DNA]</scope>
    <source>
        <strain evidence="7 8">15A0121</strain>
    </source>
</reference>
<dbReference type="PANTHER" id="PTHR23530">
    <property type="entry name" value="TRANSPORT PROTEIN-RELATED"/>
    <property type="match status" value="1"/>
</dbReference>
<feature type="transmembrane region" description="Helical" evidence="5">
    <location>
        <begin position="249"/>
        <end position="269"/>
    </location>
</feature>
<dbReference type="Pfam" id="PF07690">
    <property type="entry name" value="MFS_1"/>
    <property type="match status" value="1"/>
</dbReference>
<evidence type="ECO:0000256" key="3">
    <source>
        <dbReference type="ARBA" id="ARBA00022989"/>
    </source>
</evidence>
<feature type="transmembrane region" description="Helical" evidence="5">
    <location>
        <begin position="74"/>
        <end position="96"/>
    </location>
</feature>
<dbReference type="RefSeq" id="WP_193327255.1">
    <property type="nucleotide sequence ID" value="NZ_CP053291.1"/>
</dbReference>
<feature type="domain" description="Major facilitator superfamily (MFS) profile" evidence="6">
    <location>
        <begin position="8"/>
        <end position="388"/>
    </location>
</feature>
<sequence length="394" mass="42517">MQFNEKSVLRRITIAYGLLTLFDFLFGSVYIVVLLNKGLSPIQIGSLFGISSALSLLIEAPSGALADRFGHRKFLVAGLVIWGASLLLLAYSTMIISIGLSLAFWTSGMALQSGTFAPLLVSSAGESDRQKLFEQLSRLTQNAKWLMSAIAAILVWSLGSVWDPTTIILAAGIGLIFLSVVCFGMFEETHSRSRSRITTTLRNSFLWILDKQTLPLIFGSILVGFSSVGIVIAWQPILSSEGNVQMNGLILLALSLGALAGSQITRVLFERMSHRTVFTLGVFLVAFGLFGATLLHSGRIMGFIVAEFGFGIATVGFGALQQMHFTDENRNSMFSTLSTVTILTSIVANAAYGYLWGTFGILPATTIFATAIFTFGVAFLAFSTKCTNKANYGN</sequence>
<dbReference type="Gene3D" id="1.20.1250.20">
    <property type="entry name" value="MFS general substrate transporter like domains"/>
    <property type="match status" value="1"/>
</dbReference>
<gene>
    <name evidence="7" type="ORF">INS88_06755</name>
</gene>
<dbReference type="InterPro" id="IPR036259">
    <property type="entry name" value="MFS_trans_sf"/>
</dbReference>
<proteinExistence type="predicted"/>
<dbReference type="InterPro" id="IPR053160">
    <property type="entry name" value="MFS_DHA3_Transporter"/>
</dbReference>
<keyword evidence="8" id="KW-1185">Reference proteome</keyword>
<feature type="transmembrane region" description="Helical" evidence="5">
    <location>
        <begin position="276"/>
        <end position="294"/>
    </location>
</feature>
<evidence type="ECO:0000256" key="4">
    <source>
        <dbReference type="ARBA" id="ARBA00023136"/>
    </source>
</evidence>
<feature type="transmembrane region" description="Helical" evidence="5">
    <location>
        <begin position="102"/>
        <end position="121"/>
    </location>
</feature>
<protein>
    <submittedName>
        <fullName evidence="7">MFS transporter</fullName>
    </submittedName>
</protein>
<evidence type="ECO:0000259" key="6">
    <source>
        <dbReference type="PROSITE" id="PS50850"/>
    </source>
</evidence>
<dbReference type="AlphaFoldDB" id="A0A7M1QUD7"/>
<keyword evidence="2 5" id="KW-0812">Transmembrane</keyword>
<dbReference type="PROSITE" id="PS50850">
    <property type="entry name" value="MFS"/>
    <property type="match status" value="1"/>
</dbReference>
<evidence type="ECO:0000313" key="7">
    <source>
        <dbReference type="EMBL" id="QOR44985.1"/>
    </source>
</evidence>
<evidence type="ECO:0000256" key="2">
    <source>
        <dbReference type="ARBA" id="ARBA00022692"/>
    </source>
</evidence>
<keyword evidence="3 5" id="KW-1133">Transmembrane helix</keyword>
<evidence type="ECO:0000313" key="8">
    <source>
        <dbReference type="Proteomes" id="UP000595053"/>
    </source>
</evidence>
<dbReference type="PANTHER" id="PTHR23530:SF1">
    <property type="entry name" value="PERMEASE, MAJOR FACILITATOR SUPERFAMILY-RELATED"/>
    <property type="match status" value="1"/>
</dbReference>
<feature type="transmembrane region" description="Helical" evidence="5">
    <location>
        <begin position="300"/>
        <end position="320"/>
    </location>
</feature>
<dbReference type="GO" id="GO:0005886">
    <property type="term" value="C:plasma membrane"/>
    <property type="evidence" value="ECO:0007669"/>
    <property type="project" value="UniProtKB-SubCell"/>
</dbReference>
<dbReference type="SUPFAM" id="SSF103473">
    <property type="entry name" value="MFS general substrate transporter"/>
    <property type="match status" value="1"/>
</dbReference>
<evidence type="ECO:0000256" key="5">
    <source>
        <dbReference type="SAM" id="Phobius"/>
    </source>
</evidence>
<dbReference type="EMBL" id="CP063213">
    <property type="protein sequence ID" value="QOR44985.1"/>
    <property type="molecule type" value="Genomic_DNA"/>
</dbReference>
<feature type="transmembrane region" description="Helical" evidence="5">
    <location>
        <begin position="361"/>
        <end position="382"/>
    </location>
</feature>
<keyword evidence="4 5" id="KW-0472">Membrane</keyword>
<feature type="transmembrane region" description="Helical" evidence="5">
    <location>
        <begin position="12"/>
        <end position="35"/>
    </location>
</feature>
<feature type="transmembrane region" description="Helical" evidence="5">
    <location>
        <begin position="142"/>
        <end position="161"/>
    </location>
</feature>